<dbReference type="InterPro" id="IPR012902">
    <property type="entry name" value="N_methyl_site"/>
</dbReference>
<name>A0ABY3RLD9_9BRAD</name>
<accession>A0ABY3RLD9</accession>
<dbReference type="NCBIfam" id="TIGR02532">
    <property type="entry name" value="IV_pilin_GFxxxE"/>
    <property type="match status" value="1"/>
</dbReference>
<evidence type="ECO:0000313" key="2">
    <source>
        <dbReference type="EMBL" id="UFZ07877.1"/>
    </source>
</evidence>
<proteinExistence type="predicted"/>
<dbReference type="EMBL" id="CP088156">
    <property type="protein sequence ID" value="UFZ07877.1"/>
    <property type="molecule type" value="Genomic_DNA"/>
</dbReference>
<reference evidence="2" key="1">
    <citation type="journal article" date="2024" name="Antonie Van Leeuwenhoek">
        <title>Bradyrhizobium ontarionense sp. nov., a novel bacterial symbiont isolated from Aeschynomene indica (Indian jointvetch), harbours photosynthesis, nitrogen fixation and nitrous oxide (N2O) reductase genes.</title>
        <authorList>
            <person name="Bromfield E.S.P."/>
            <person name="Cloutier S."/>
        </authorList>
    </citation>
    <scope>NUCLEOTIDE SEQUENCE</scope>
    <source>
        <strain evidence="2">A19</strain>
    </source>
</reference>
<dbReference type="Proteomes" id="UP001431010">
    <property type="component" value="Chromosome"/>
</dbReference>
<dbReference type="PROSITE" id="PS00409">
    <property type="entry name" value="PROKAR_NTER_METHYL"/>
    <property type="match status" value="1"/>
</dbReference>
<sequence>MSTRPNSAQSGFTLIEALVAMALMGLLVSTLLAITSQWLPNWDRGLHRIQRSESVSVALDRISADIAASEFIRPDGQAKSVLFDGSDTSIILARISLGPNGGRGLDMVRIAETGDGDGVALARTRATFAPGDASSRNFGDPVVLLQAPYRVSFAYAGADRMWKPSWRNAERLPVAVLVTVRDAQSPSALSISRIAVIHVSAPADSVCSSADNNCDKQALLTDVTTARASAPAEQR</sequence>
<evidence type="ECO:0000313" key="3">
    <source>
        <dbReference type="Proteomes" id="UP001431010"/>
    </source>
</evidence>
<gene>
    <name evidence="2" type="ORF">LQG66_16925</name>
</gene>
<feature type="transmembrane region" description="Helical" evidence="1">
    <location>
        <begin position="12"/>
        <end position="34"/>
    </location>
</feature>
<organism evidence="2 3">
    <name type="scientific">Bradyrhizobium ontarionense</name>
    <dbReference type="NCBI Taxonomy" id="2898149"/>
    <lineage>
        <taxon>Bacteria</taxon>
        <taxon>Pseudomonadati</taxon>
        <taxon>Pseudomonadota</taxon>
        <taxon>Alphaproteobacteria</taxon>
        <taxon>Hyphomicrobiales</taxon>
        <taxon>Nitrobacteraceae</taxon>
        <taxon>Bradyrhizobium</taxon>
    </lineage>
</organism>
<evidence type="ECO:0000256" key="1">
    <source>
        <dbReference type="SAM" id="Phobius"/>
    </source>
</evidence>
<protein>
    <submittedName>
        <fullName evidence="2">Prepilin-type N-terminal cleavage/methylation domain-containing protein</fullName>
    </submittedName>
</protein>
<keyword evidence="1" id="KW-0812">Transmembrane</keyword>
<keyword evidence="1" id="KW-1133">Transmembrane helix</keyword>
<keyword evidence="1" id="KW-0472">Membrane</keyword>
<keyword evidence="3" id="KW-1185">Reference proteome</keyword>
<dbReference type="RefSeq" id="WP_231327326.1">
    <property type="nucleotide sequence ID" value="NZ_CP088156.1"/>
</dbReference>
<dbReference type="Pfam" id="PF07963">
    <property type="entry name" value="N_methyl"/>
    <property type="match status" value="1"/>
</dbReference>